<feature type="transmembrane region" description="Helical" evidence="8">
    <location>
        <begin position="413"/>
        <end position="433"/>
    </location>
</feature>
<keyword evidence="5 8" id="KW-1133">Transmembrane helix</keyword>
<gene>
    <name evidence="9" type="ORF">B0T16DRAFT_385040</name>
</gene>
<dbReference type="InterPro" id="IPR038377">
    <property type="entry name" value="Na/Glc_symporter_sf"/>
</dbReference>
<evidence type="ECO:0000256" key="1">
    <source>
        <dbReference type="ARBA" id="ARBA00004141"/>
    </source>
</evidence>
<protein>
    <recommendedName>
        <fullName evidence="11">Urea transporter</fullName>
    </recommendedName>
</protein>
<keyword evidence="10" id="KW-1185">Reference proteome</keyword>
<dbReference type="PANTHER" id="PTHR48086:SF10">
    <property type="entry name" value="AGR155CP"/>
    <property type="match status" value="1"/>
</dbReference>
<accession>A0AA39YPH1</accession>
<evidence type="ECO:0000256" key="2">
    <source>
        <dbReference type="ARBA" id="ARBA00006434"/>
    </source>
</evidence>
<comment type="caution">
    <text evidence="9">The sequence shown here is derived from an EMBL/GenBank/DDBJ whole genome shotgun (WGS) entry which is preliminary data.</text>
</comment>
<dbReference type="Proteomes" id="UP001174936">
    <property type="component" value="Unassembled WGS sequence"/>
</dbReference>
<feature type="transmembrane region" description="Helical" evidence="8">
    <location>
        <begin position="229"/>
        <end position="249"/>
    </location>
</feature>
<dbReference type="GO" id="GO:0015606">
    <property type="term" value="F:spermidine transmembrane transporter activity"/>
    <property type="evidence" value="ECO:0007669"/>
    <property type="project" value="TreeGrafter"/>
</dbReference>
<evidence type="ECO:0000256" key="4">
    <source>
        <dbReference type="ARBA" id="ARBA00022692"/>
    </source>
</evidence>
<evidence type="ECO:0000256" key="3">
    <source>
        <dbReference type="ARBA" id="ARBA00022448"/>
    </source>
</evidence>
<evidence type="ECO:0000256" key="5">
    <source>
        <dbReference type="ARBA" id="ARBA00022989"/>
    </source>
</evidence>
<feature type="transmembrane region" description="Helical" evidence="8">
    <location>
        <begin position="51"/>
        <end position="68"/>
    </location>
</feature>
<feature type="transmembrane region" description="Helical" evidence="8">
    <location>
        <begin position="453"/>
        <end position="476"/>
    </location>
</feature>
<evidence type="ECO:0000256" key="6">
    <source>
        <dbReference type="ARBA" id="ARBA00023136"/>
    </source>
</evidence>
<feature type="transmembrane region" description="Helical" evidence="8">
    <location>
        <begin position="190"/>
        <end position="209"/>
    </location>
</feature>
<feature type="transmembrane region" description="Helical" evidence="8">
    <location>
        <begin position="12"/>
        <end position="31"/>
    </location>
</feature>
<feature type="transmembrane region" description="Helical" evidence="8">
    <location>
        <begin position="261"/>
        <end position="288"/>
    </location>
</feature>
<dbReference type="PANTHER" id="PTHR48086">
    <property type="entry name" value="SODIUM/PROLINE SYMPORTER-RELATED"/>
    <property type="match status" value="1"/>
</dbReference>
<proteinExistence type="inferred from homology"/>
<feature type="transmembrane region" description="Helical" evidence="8">
    <location>
        <begin position="80"/>
        <end position="98"/>
    </location>
</feature>
<name>A0AA39YPH1_9PEZI</name>
<dbReference type="AlphaFoldDB" id="A0AA39YPH1"/>
<comment type="similarity">
    <text evidence="2">Belongs to the sodium:solute symporter (SSF) (TC 2.A.21) family.</text>
</comment>
<dbReference type="InterPro" id="IPR001734">
    <property type="entry name" value="Na/solute_symporter"/>
</dbReference>
<feature type="transmembrane region" description="Helical" evidence="8">
    <location>
        <begin position="380"/>
        <end position="401"/>
    </location>
</feature>
<evidence type="ECO:0000256" key="7">
    <source>
        <dbReference type="SAM" id="MobiDB-lite"/>
    </source>
</evidence>
<feature type="region of interest" description="Disordered" evidence="7">
    <location>
        <begin position="515"/>
        <end position="536"/>
    </location>
</feature>
<feature type="transmembrane region" description="Helical" evidence="8">
    <location>
        <begin position="159"/>
        <end position="178"/>
    </location>
</feature>
<reference evidence="9" key="1">
    <citation type="submission" date="2023-06" db="EMBL/GenBank/DDBJ databases">
        <title>Genome-scale phylogeny and comparative genomics of the fungal order Sordariales.</title>
        <authorList>
            <consortium name="Lawrence Berkeley National Laboratory"/>
            <person name="Hensen N."/>
            <person name="Bonometti L."/>
            <person name="Westerberg I."/>
            <person name="Brannstrom I.O."/>
            <person name="Guillou S."/>
            <person name="Cros-Aarteil S."/>
            <person name="Calhoun S."/>
            <person name="Haridas S."/>
            <person name="Kuo A."/>
            <person name="Mondo S."/>
            <person name="Pangilinan J."/>
            <person name="Riley R."/>
            <person name="Labutti K."/>
            <person name="Andreopoulos B."/>
            <person name="Lipzen A."/>
            <person name="Chen C."/>
            <person name="Yanf M."/>
            <person name="Daum C."/>
            <person name="Ng V."/>
            <person name="Clum A."/>
            <person name="Steindorff A."/>
            <person name="Ohm R."/>
            <person name="Martin F."/>
            <person name="Silar P."/>
            <person name="Natvig D."/>
            <person name="Lalanne C."/>
            <person name="Gautier V."/>
            <person name="Ament-Velasquez S.L."/>
            <person name="Kruys A."/>
            <person name="Hutchinson M.I."/>
            <person name="Powell A.J."/>
            <person name="Barry K."/>
            <person name="Miller A.N."/>
            <person name="Grigoriev I.V."/>
            <person name="Debuchy R."/>
            <person name="Gladieux P."/>
            <person name="Thoren M.H."/>
            <person name="Johannesson H."/>
        </authorList>
    </citation>
    <scope>NUCLEOTIDE SEQUENCE</scope>
    <source>
        <strain evidence="9">SMH2532-1</strain>
    </source>
</reference>
<evidence type="ECO:0000313" key="10">
    <source>
        <dbReference type="Proteomes" id="UP001174936"/>
    </source>
</evidence>
<evidence type="ECO:0000256" key="8">
    <source>
        <dbReference type="SAM" id="Phobius"/>
    </source>
</evidence>
<keyword evidence="4 8" id="KW-0812">Transmembrane</keyword>
<sequence>MGQPSFAASNAVIYLTYGAFLVVGTGIAWTMRNQSKGEFLSANRTQTALPLALNFIASALGSGILFAYPQLATIAGVQGVVVYALSSGLPLFVFAALGPIIRRKCPEGFVLTEWTKQRYGIITALYLGAMTLLTLFLYMVSELSAVGQVVSLLSGLNGLPVMIVQCIITTIYTSLGGFRISFITDNVQGAMVLGLITIATIAIGVEVKIDTSLIESSGLTKPSLLGWQLLYILPVAILTNDFFLSSFWLRTFASKSDKDLWLGISIAVAAILCIVTLVGSTGLISVWANLVPGPDPENPVDGAVAFFSLLEQLPAWVVGFVLVMSVTLSTAAFDSLQSAMVSSASNDLFRNRLNVWWIRLGVVLIIIPVVVIAIRAPSILQIYLITDLLSAATIPVLVIGLNEHAYFWSGWEVVVGGLGGIFTVFLFGTVYYGNAYDGGRLILLEQGLFAEGWGAFGAFVAAPVGGLIWALGTLALRLGSQWVYAKVKGQRFTALDRPSAEGVGVPHEIDVAQEDDNVTDAGVEEPSKGKEGGKFV</sequence>
<dbReference type="Gene3D" id="1.20.1730.10">
    <property type="entry name" value="Sodium/glucose cotransporter"/>
    <property type="match status" value="1"/>
</dbReference>
<organism evidence="9 10">
    <name type="scientific">Cercophora newfieldiana</name>
    <dbReference type="NCBI Taxonomy" id="92897"/>
    <lineage>
        <taxon>Eukaryota</taxon>
        <taxon>Fungi</taxon>
        <taxon>Dikarya</taxon>
        <taxon>Ascomycota</taxon>
        <taxon>Pezizomycotina</taxon>
        <taxon>Sordariomycetes</taxon>
        <taxon>Sordariomycetidae</taxon>
        <taxon>Sordariales</taxon>
        <taxon>Lasiosphaeriaceae</taxon>
        <taxon>Cercophora</taxon>
    </lineage>
</organism>
<keyword evidence="3" id="KW-0813">Transport</keyword>
<dbReference type="GO" id="GO:0005886">
    <property type="term" value="C:plasma membrane"/>
    <property type="evidence" value="ECO:0007669"/>
    <property type="project" value="TreeGrafter"/>
</dbReference>
<feature type="compositionally biased region" description="Basic and acidic residues" evidence="7">
    <location>
        <begin position="525"/>
        <end position="536"/>
    </location>
</feature>
<evidence type="ECO:0008006" key="11">
    <source>
        <dbReference type="Google" id="ProtNLM"/>
    </source>
</evidence>
<evidence type="ECO:0000313" key="9">
    <source>
        <dbReference type="EMBL" id="KAK0656313.1"/>
    </source>
</evidence>
<keyword evidence="6 8" id="KW-0472">Membrane</keyword>
<dbReference type="EMBL" id="JAULSV010000001">
    <property type="protein sequence ID" value="KAK0656313.1"/>
    <property type="molecule type" value="Genomic_DNA"/>
</dbReference>
<feature type="transmembrane region" description="Helical" evidence="8">
    <location>
        <begin position="313"/>
        <end position="333"/>
    </location>
</feature>
<dbReference type="PROSITE" id="PS50283">
    <property type="entry name" value="NA_SOLUT_SYMP_3"/>
    <property type="match status" value="1"/>
</dbReference>
<dbReference type="InterPro" id="IPR050277">
    <property type="entry name" value="Sodium:Solute_Symporter"/>
</dbReference>
<feature type="transmembrane region" description="Helical" evidence="8">
    <location>
        <begin position="119"/>
        <end position="139"/>
    </location>
</feature>
<comment type="subcellular location">
    <subcellularLocation>
        <location evidence="1">Membrane</location>
        <topology evidence="1">Multi-pass membrane protein</topology>
    </subcellularLocation>
</comment>
<feature type="transmembrane region" description="Helical" evidence="8">
    <location>
        <begin position="354"/>
        <end position="374"/>
    </location>
</feature>